<evidence type="ECO:0000256" key="1">
    <source>
        <dbReference type="SAM" id="MobiDB-lite"/>
    </source>
</evidence>
<proteinExistence type="predicted"/>
<dbReference type="EMBL" id="WJQU01000001">
    <property type="protein sequence ID" value="KAJ6648912.1"/>
    <property type="molecule type" value="Genomic_DNA"/>
</dbReference>
<organism evidence="2 3">
    <name type="scientific">Pseudolycoriella hygida</name>
    <dbReference type="NCBI Taxonomy" id="35572"/>
    <lineage>
        <taxon>Eukaryota</taxon>
        <taxon>Metazoa</taxon>
        <taxon>Ecdysozoa</taxon>
        <taxon>Arthropoda</taxon>
        <taxon>Hexapoda</taxon>
        <taxon>Insecta</taxon>
        <taxon>Pterygota</taxon>
        <taxon>Neoptera</taxon>
        <taxon>Endopterygota</taxon>
        <taxon>Diptera</taxon>
        <taxon>Nematocera</taxon>
        <taxon>Sciaroidea</taxon>
        <taxon>Sciaridae</taxon>
        <taxon>Pseudolycoriella</taxon>
    </lineage>
</organism>
<evidence type="ECO:0000313" key="3">
    <source>
        <dbReference type="Proteomes" id="UP001151699"/>
    </source>
</evidence>
<protein>
    <submittedName>
        <fullName evidence="2">Uncharacterized protein</fullName>
    </submittedName>
</protein>
<accession>A0A9Q0NFI5</accession>
<feature type="region of interest" description="Disordered" evidence="1">
    <location>
        <begin position="27"/>
        <end position="48"/>
    </location>
</feature>
<evidence type="ECO:0000313" key="2">
    <source>
        <dbReference type="EMBL" id="KAJ6648912.1"/>
    </source>
</evidence>
<sequence>MLLTVGFGGSAATGGTVSTSRTTLMSTKLSTTGSGSGSSGCSGITTTGAVPRNEIKESQILLKSAPYCHLLRITQLGVR</sequence>
<keyword evidence="3" id="KW-1185">Reference proteome</keyword>
<dbReference type="AlphaFoldDB" id="A0A9Q0NFI5"/>
<reference evidence="2" key="1">
    <citation type="submission" date="2022-07" db="EMBL/GenBank/DDBJ databases">
        <authorList>
            <person name="Trinca V."/>
            <person name="Uliana J.V.C."/>
            <person name="Torres T.T."/>
            <person name="Ward R.J."/>
            <person name="Monesi N."/>
        </authorList>
    </citation>
    <scope>NUCLEOTIDE SEQUENCE</scope>
    <source>
        <strain evidence="2">HSMRA1968</strain>
        <tissue evidence="2">Whole embryos</tissue>
    </source>
</reference>
<name>A0A9Q0NFI5_9DIPT</name>
<comment type="caution">
    <text evidence="2">The sequence shown here is derived from an EMBL/GenBank/DDBJ whole genome shotgun (WGS) entry which is preliminary data.</text>
</comment>
<dbReference type="Proteomes" id="UP001151699">
    <property type="component" value="Chromosome A"/>
</dbReference>
<gene>
    <name evidence="2" type="ORF">Bhyg_04144</name>
</gene>